<dbReference type="InterPro" id="IPR020904">
    <property type="entry name" value="Sc_DH/Rdtase_CS"/>
</dbReference>
<evidence type="ECO:0000259" key="1">
    <source>
        <dbReference type="Pfam" id="PF16363"/>
    </source>
</evidence>
<protein>
    <submittedName>
        <fullName evidence="2">GDP-mannose 4,6-dehydratase</fullName>
        <ecNumber evidence="2">4.2.1.47</ecNumber>
    </submittedName>
</protein>
<accession>A0A3S4SU41</accession>
<keyword evidence="2" id="KW-0456">Lyase</keyword>
<reference evidence="2 3" key="1">
    <citation type="submission" date="2018-12" db="EMBL/GenBank/DDBJ databases">
        <authorList>
            <consortium name="Pathogen Informatics"/>
        </authorList>
    </citation>
    <scope>NUCLEOTIDE SEQUENCE [LARGE SCALE GENOMIC DNA]</scope>
    <source>
        <strain evidence="2 3">NCTC11541</strain>
    </source>
</reference>
<dbReference type="SUPFAM" id="SSF51735">
    <property type="entry name" value="NAD(P)-binding Rossmann-fold domains"/>
    <property type="match status" value="1"/>
</dbReference>
<dbReference type="Proteomes" id="UP000278157">
    <property type="component" value="Chromosome"/>
</dbReference>
<organism evidence="2 3">
    <name type="scientific">Campylobacter upsaliensis</name>
    <dbReference type="NCBI Taxonomy" id="28080"/>
    <lineage>
        <taxon>Bacteria</taxon>
        <taxon>Pseudomonadati</taxon>
        <taxon>Campylobacterota</taxon>
        <taxon>Epsilonproteobacteria</taxon>
        <taxon>Campylobacterales</taxon>
        <taxon>Campylobacteraceae</taxon>
        <taxon>Campylobacter</taxon>
    </lineage>
</organism>
<dbReference type="EMBL" id="LR134372">
    <property type="protein sequence ID" value="VEG85449.1"/>
    <property type="molecule type" value="Genomic_DNA"/>
</dbReference>
<dbReference type="InterPro" id="IPR016040">
    <property type="entry name" value="NAD(P)-bd_dom"/>
</dbReference>
<dbReference type="OrthoDB" id="9779041at2"/>
<dbReference type="PROSITE" id="PS00061">
    <property type="entry name" value="ADH_SHORT"/>
    <property type="match status" value="1"/>
</dbReference>
<feature type="domain" description="NAD(P)-binding" evidence="1">
    <location>
        <begin position="4"/>
        <end position="328"/>
    </location>
</feature>
<proteinExistence type="predicted"/>
<evidence type="ECO:0000313" key="3">
    <source>
        <dbReference type="Proteomes" id="UP000278157"/>
    </source>
</evidence>
<name>A0A3S4SU41_CAMUP</name>
<evidence type="ECO:0000313" key="2">
    <source>
        <dbReference type="EMBL" id="VEG85449.1"/>
    </source>
</evidence>
<dbReference type="Gene3D" id="3.40.50.720">
    <property type="entry name" value="NAD(P)-binding Rossmann-like Domain"/>
    <property type="match status" value="1"/>
</dbReference>
<dbReference type="CDD" id="cd05260">
    <property type="entry name" value="GDP_MD_SDR_e"/>
    <property type="match status" value="1"/>
</dbReference>
<dbReference type="AlphaFoldDB" id="A0A3S4SU41"/>
<sequence>MKALITGFTGQVGSQMADFLLENTDYEIIALMRWQESMDNIYHLSERINRGDRISIFYADLNDYSSLQKLFETHRPDVIFHLAAQSFPKTSFEIPLETLQTNIIGTANILENIRLLKQKDGYDPVVHICSSSEVYGRTQKGIKLDENTPFHGASPYSISKIGTDYLGRFYGEAYGIRTFVTRMGTHSGPRRSDVFFESTVAKQIALIEAGLQEPVIKVGNLDSTRTFQDARDAVRAYYLLSLESAKGNVPCGECFNIAGEEAFKLPEIIEILLEFSNFEGGGGGAIRILEDSDRLRPIDADYQMFDNTKIKRFIDWRAEIPVRQMLKDLLDHWRAEIKKGRIPLNR</sequence>
<dbReference type="Pfam" id="PF16363">
    <property type="entry name" value="GDP_Man_Dehyd"/>
    <property type="match status" value="1"/>
</dbReference>
<dbReference type="Gene3D" id="3.90.25.10">
    <property type="entry name" value="UDP-galactose 4-epimerase, domain 1"/>
    <property type="match status" value="1"/>
</dbReference>
<dbReference type="InterPro" id="IPR036291">
    <property type="entry name" value="NAD(P)-bd_dom_sf"/>
</dbReference>
<dbReference type="GO" id="GO:0008446">
    <property type="term" value="F:GDP-mannose 4,6-dehydratase activity"/>
    <property type="evidence" value="ECO:0007669"/>
    <property type="project" value="UniProtKB-EC"/>
</dbReference>
<dbReference type="PANTHER" id="PTHR43000">
    <property type="entry name" value="DTDP-D-GLUCOSE 4,6-DEHYDRATASE-RELATED"/>
    <property type="match status" value="1"/>
</dbReference>
<dbReference type="RefSeq" id="WP_126361589.1">
    <property type="nucleotide sequence ID" value="NZ_JAIWZH010000001.1"/>
</dbReference>
<gene>
    <name evidence="2" type="primary">gmd</name>
    <name evidence="2" type="ORF">NCTC11541_01506</name>
</gene>
<dbReference type="EC" id="4.2.1.47" evidence="2"/>